<keyword evidence="4" id="KW-1185">Reference proteome</keyword>
<protein>
    <submittedName>
        <fullName evidence="3">Uncharacterized protein</fullName>
    </submittedName>
</protein>
<dbReference type="RefSeq" id="XP_007728859.1">
    <property type="nucleotide sequence ID" value="XM_007730669.1"/>
</dbReference>
<dbReference type="HOGENOM" id="CLU_518769_0_0_1"/>
<evidence type="ECO:0000313" key="3">
    <source>
        <dbReference type="EMBL" id="EXJ91969.1"/>
    </source>
</evidence>
<name>W9ZBT5_9EURO</name>
<keyword evidence="1" id="KW-0175">Coiled coil</keyword>
<gene>
    <name evidence="3" type="ORF">A1O3_00519</name>
</gene>
<evidence type="ECO:0000313" key="4">
    <source>
        <dbReference type="Proteomes" id="UP000019478"/>
    </source>
</evidence>
<feature type="coiled-coil region" evidence="1">
    <location>
        <begin position="108"/>
        <end position="142"/>
    </location>
</feature>
<dbReference type="eggNOG" id="ENOG502RPBV">
    <property type="taxonomic scope" value="Eukaryota"/>
</dbReference>
<sequence>MSPVSSATTIKQQYEHTQVQFSMQTLVQRINDLTAYLGAHADGVETVIQDHDKLVRKNERRKQLMKEKDNKIQALQETVTSNLTSYERRHASFLHEKADLTARHSLETAKLQAELAEWKRKSAQLTQEVDKAKNDAELAKTQLDVAVQTLAQWEQYTSHMQPLDRDKMVSRIDEFFDIFNKTIQACFIPDLSADILVKRDVWSNGLKQLGIQICDMPFEIPPLNTKLAKLLRVAAAMHVISSELTTHVFQPCYIPGSTDQSATLQQMMRSRFEAGSKQRQLMRAFWLGSNSKTQEELGRVMHERSLTARDMVVRKLSFMCNDGDGDGDGSSGSGSGSSTGLASRLEEMFTEAAKLWTSMQYSSGDDEVQAVVCGNDSEPSGWKWEYLDYFGQPLDLPNRKLLLFPGFNLVDSGAALYAGNALFTDQKCVVDAESEYRRNAPTPRAERSNRTGSSSGLSPTIRRLSLSFGSPSTSTSTSSPQELKSKSSEVNDAIVRTK</sequence>
<feature type="region of interest" description="Disordered" evidence="2">
    <location>
        <begin position="435"/>
        <end position="498"/>
    </location>
</feature>
<feature type="compositionally biased region" description="Low complexity" evidence="2">
    <location>
        <begin position="470"/>
        <end position="480"/>
    </location>
</feature>
<proteinExistence type="predicted"/>
<dbReference type="OrthoDB" id="5421041at2759"/>
<reference evidence="3 4" key="1">
    <citation type="submission" date="2013-03" db="EMBL/GenBank/DDBJ databases">
        <title>The Genome Sequence of Capronia epimyces CBS 606.96.</title>
        <authorList>
            <consortium name="The Broad Institute Genomics Platform"/>
            <person name="Cuomo C."/>
            <person name="de Hoog S."/>
            <person name="Gorbushina A."/>
            <person name="Walker B."/>
            <person name="Young S.K."/>
            <person name="Zeng Q."/>
            <person name="Gargeya S."/>
            <person name="Fitzgerald M."/>
            <person name="Haas B."/>
            <person name="Abouelleil A."/>
            <person name="Allen A.W."/>
            <person name="Alvarado L."/>
            <person name="Arachchi H.M."/>
            <person name="Berlin A.M."/>
            <person name="Chapman S.B."/>
            <person name="Gainer-Dewar J."/>
            <person name="Goldberg J."/>
            <person name="Griggs A."/>
            <person name="Gujja S."/>
            <person name="Hansen M."/>
            <person name="Howarth C."/>
            <person name="Imamovic A."/>
            <person name="Ireland A."/>
            <person name="Larimer J."/>
            <person name="McCowan C."/>
            <person name="Murphy C."/>
            <person name="Pearson M."/>
            <person name="Poon T.W."/>
            <person name="Priest M."/>
            <person name="Roberts A."/>
            <person name="Saif S."/>
            <person name="Shea T."/>
            <person name="Sisk P."/>
            <person name="Sykes S."/>
            <person name="Wortman J."/>
            <person name="Nusbaum C."/>
            <person name="Birren B."/>
        </authorList>
    </citation>
    <scope>NUCLEOTIDE SEQUENCE [LARGE SCALE GENOMIC DNA]</scope>
    <source>
        <strain evidence="3 4">CBS 606.96</strain>
    </source>
</reference>
<dbReference type="Proteomes" id="UP000019478">
    <property type="component" value="Unassembled WGS sequence"/>
</dbReference>
<dbReference type="AlphaFoldDB" id="W9ZBT5"/>
<comment type="caution">
    <text evidence="3">The sequence shown here is derived from an EMBL/GenBank/DDBJ whole genome shotgun (WGS) entry which is preliminary data.</text>
</comment>
<dbReference type="EMBL" id="AMGY01000001">
    <property type="protein sequence ID" value="EXJ91969.1"/>
    <property type="molecule type" value="Genomic_DNA"/>
</dbReference>
<organism evidence="3 4">
    <name type="scientific">Capronia epimyces CBS 606.96</name>
    <dbReference type="NCBI Taxonomy" id="1182542"/>
    <lineage>
        <taxon>Eukaryota</taxon>
        <taxon>Fungi</taxon>
        <taxon>Dikarya</taxon>
        <taxon>Ascomycota</taxon>
        <taxon>Pezizomycotina</taxon>
        <taxon>Eurotiomycetes</taxon>
        <taxon>Chaetothyriomycetidae</taxon>
        <taxon>Chaetothyriales</taxon>
        <taxon>Herpotrichiellaceae</taxon>
        <taxon>Capronia</taxon>
    </lineage>
</organism>
<dbReference type="GeneID" id="19164659"/>
<accession>W9ZBT5</accession>
<feature type="compositionally biased region" description="Basic and acidic residues" evidence="2">
    <location>
        <begin position="435"/>
        <end position="449"/>
    </location>
</feature>
<evidence type="ECO:0000256" key="2">
    <source>
        <dbReference type="SAM" id="MobiDB-lite"/>
    </source>
</evidence>
<evidence type="ECO:0000256" key="1">
    <source>
        <dbReference type="SAM" id="Coils"/>
    </source>
</evidence>